<dbReference type="OrthoDB" id="10025270at2759"/>
<evidence type="ECO:0000313" key="2">
    <source>
        <dbReference type="EMBL" id="CAF1579474.1"/>
    </source>
</evidence>
<evidence type="ECO:0000313" key="4">
    <source>
        <dbReference type="Proteomes" id="UP000663852"/>
    </source>
</evidence>
<organism evidence="1 4">
    <name type="scientific">Adineta ricciae</name>
    <name type="common">Rotifer</name>
    <dbReference type="NCBI Taxonomy" id="249248"/>
    <lineage>
        <taxon>Eukaryota</taxon>
        <taxon>Metazoa</taxon>
        <taxon>Spiralia</taxon>
        <taxon>Gnathifera</taxon>
        <taxon>Rotifera</taxon>
        <taxon>Eurotatoria</taxon>
        <taxon>Bdelloidea</taxon>
        <taxon>Adinetida</taxon>
        <taxon>Adinetidae</taxon>
        <taxon>Adineta</taxon>
    </lineage>
</organism>
<evidence type="ECO:0000313" key="3">
    <source>
        <dbReference type="Proteomes" id="UP000663828"/>
    </source>
</evidence>
<keyword evidence="3" id="KW-1185">Reference proteome</keyword>
<dbReference type="EMBL" id="CAJNOJ010000636">
    <property type="protein sequence ID" value="CAF1501352.1"/>
    <property type="molecule type" value="Genomic_DNA"/>
</dbReference>
<reference evidence="1" key="1">
    <citation type="submission" date="2021-02" db="EMBL/GenBank/DDBJ databases">
        <authorList>
            <person name="Nowell W R."/>
        </authorList>
    </citation>
    <scope>NUCLEOTIDE SEQUENCE</scope>
</reference>
<name>A0A815TCW3_ADIRI</name>
<comment type="caution">
    <text evidence="1">The sequence shown here is derived from an EMBL/GenBank/DDBJ whole genome shotgun (WGS) entry which is preliminary data.</text>
</comment>
<dbReference type="Proteomes" id="UP000663828">
    <property type="component" value="Unassembled WGS sequence"/>
</dbReference>
<proteinExistence type="predicted"/>
<evidence type="ECO:0000313" key="1">
    <source>
        <dbReference type="EMBL" id="CAF1501352.1"/>
    </source>
</evidence>
<dbReference type="EMBL" id="CAJNOR010005901">
    <property type="protein sequence ID" value="CAF1579474.1"/>
    <property type="molecule type" value="Genomic_DNA"/>
</dbReference>
<protein>
    <submittedName>
        <fullName evidence="1">Uncharacterized protein</fullName>
    </submittedName>
</protein>
<accession>A0A815TCW3</accession>
<sequence length="184" mass="21100">MAMKRPPMVVTWVDQSIGEVGTHKSIKDRFETLSAFISQWLYFNSSDDFTTYVEKNPNVKIISVMSGGMSRLLVPRLSYHACLESVYVFCADRNRAREALEGEAKVKGIFTIEDDLYEQMMNDLSRLLLEDGVALAKIDERNEAKLNYEEAKRLLNALQDISIDEDEKKTRIEEINARIDQLLA</sequence>
<gene>
    <name evidence="1" type="ORF">EDS130_LOCUS42650</name>
    <name evidence="2" type="ORF">XAT740_LOCUS45339</name>
</gene>
<dbReference type="AlphaFoldDB" id="A0A815TCW3"/>
<dbReference type="Proteomes" id="UP000663852">
    <property type="component" value="Unassembled WGS sequence"/>
</dbReference>